<accession>A0A017H6D8</accession>
<comment type="subcellular location">
    <subcellularLocation>
        <location evidence="1">Cytoplasm</location>
    </subcellularLocation>
</comment>
<protein>
    <submittedName>
        <fullName evidence="4">Nitroreductase</fullName>
    </submittedName>
</protein>
<keyword evidence="2" id="KW-0963">Cytoplasm</keyword>
<dbReference type="InterPro" id="IPR000415">
    <property type="entry name" value="Nitroreductase-like"/>
</dbReference>
<dbReference type="EMBL" id="AUZI01000023">
    <property type="protein sequence ID" value="KID48422.1"/>
    <property type="molecule type" value="Genomic_DNA"/>
</dbReference>
<dbReference type="OrthoDB" id="9810617at2"/>
<dbReference type="PANTHER" id="PTHR43035:SF1">
    <property type="entry name" value="FATTY ACID REPRESSION MUTANT PROTEIN 2-RELATED"/>
    <property type="match status" value="1"/>
</dbReference>
<dbReference type="PANTHER" id="PTHR43035">
    <property type="entry name" value="FATTY ACID REPRESSION MUTANT PROTEIN 2-RELATED"/>
    <property type="match status" value="1"/>
</dbReference>
<dbReference type="PATRIC" id="fig|1226633.4.peg.1838"/>
<evidence type="ECO:0000313" key="5">
    <source>
        <dbReference type="Proteomes" id="UP000031184"/>
    </source>
</evidence>
<evidence type="ECO:0000256" key="3">
    <source>
        <dbReference type="ARBA" id="ARBA00023002"/>
    </source>
</evidence>
<dbReference type="RefSeq" id="WP_039122259.1">
    <property type="nucleotide sequence ID" value="NZ_AOJP01000002.1"/>
</dbReference>
<dbReference type="InterPro" id="IPR033877">
    <property type="entry name" value="Frm2/Hbn1"/>
</dbReference>
<dbReference type="GO" id="GO:0034599">
    <property type="term" value="P:cellular response to oxidative stress"/>
    <property type="evidence" value="ECO:0007669"/>
    <property type="project" value="InterPro"/>
</dbReference>
<dbReference type="SUPFAM" id="SSF55469">
    <property type="entry name" value="FMN-dependent nitroreductase-like"/>
    <property type="match status" value="1"/>
</dbReference>
<sequence>MKIIESLQSRRSYYNIEKKIPVTETEIFALIEQATELVPDAFNMKSSRVVTVTGKMQDTLWDSIYNAFEGKVAKEKIDSFQKGYGTVLYFYEQEVVKGLQEKFPLYADNFPLWASQSSAMLQLTIWSGLRELGIGASLQHYNPVIDEVVKKLLNLPASYVLVAQMPFGGILEEPAPKEKEEIQTRVQFVK</sequence>
<dbReference type="Proteomes" id="UP000031184">
    <property type="component" value="Unassembled WGS sequence"/>
</dbReference>
<organism evidence="4 5">
    <name type="scientific">Fusobacterium necrophorum subsp. funduliforme B35</name>
    <dbReference type="NCBI Taxonomy" id="1226633"/>
    <lineage>
        <taxon>Bacteria</taxon>
        <taxon>Fusobacteriati</taxon>
        <taxon>Fusobacteriota</taxon>
        <taxon>Fusobacteriia</taxon>
        <taxon>Fusobacteriales</taxon>
        <taxon>Fusobacteriaceae</taxon>
        <taxon>Fusobacterium</taxon>
    </lineage>
</organism>
<dbReference type="Pfam" id="PF00881">
    <property type="entry name" value="Nitroreductase"/>
    <property type="match status" value="1"/>
</dbReference>
<proteinExistence type="predicted"/>
<dbReference type="GO" id="GO:0016491">
    <property type="term" value="F:oxidoreductase activity"/>
    <property type="evidence" value="ECO:0007669"/>
    <property type="project" value="UniProtKB-KW"/>
</dbReference>
<dbReference type="AlphaFoldDB" id="A0A017H6D8"/>
<dbReference type="FunFam" id="3.40.109.10:FF:000001">
    <property type="entry name" value="Nitroreductase family"/>
    <property type="match status" value="1"/>
</dbReference>
<comment type="caution">
    <text evidence="4">The sequence shown here is derived from an EMBL/GenBank/DDBJ whole genome shotgun (WGS) entry which is preliminary data.</text>
</comment>
<evidence type="ECO:0000256" key="1">
    <source>
        <dbReference type="ARBA" id="ARBA00004496"/>
    </source>
</evidence>
<dbReference type="GO" id="GO:0005737">
    <property type="term" value="C:cytoplasm"/>
    <property type="evidence" value="ECO:0007669"/>
    <property type="project" value="UniProtKB-SubCell"/>
</dbReference>
<dbReference type="InterPro" id="IPR029479">
    <property type="entry name" value="Nitroreductase"/>
</dbReference>
<gene>
    <name evidence="4" type="ORF">C095_09100</name>
</gene>
<dbReference type="Gene3D" id="3.40.109.10">
    <property type="entry name" value="NADH Oxidase"/>
    <property type="match status" value="1"/>
</dbReference>
<name>A0A017H6D8_9FUSO</name>
<reference evidence="4 5" key="1">
    <citation type="submission" date="2013-08" db="EMBL/GenBank/DDBJ databases">
        <title>An opportunistic ruminal bacterium that causes liver abscesses in cattle.</title>
        <authorList>
            <person name="Benahmed F.H."/>
            <person name="Rasmussen M."/>
            <person name="Harbottle H."/>
            <person name="Soppet D."/>
            <person name="Nagaraja T.G."/>
            <person name="Davidson M."/>
        </authorList>
    </citation>
    <scope>NUCLEOTIDE SEQUENCE [LARGE SCALE GENOMIC DNA]</scope>
    <source>
        <strain evidence="4 5">B35</strain>
    </source>
</reference>
<evidence type="ECO:0000256" key="2">
    <source>
        <dbReference type="ARBA" id="ARBA00022490"/>
    </source>
</evidence>
<evidence type="ECO:0000313" key="4">
    <source>
        <dbReference type="EMBL" id="KID48422.1"/>
    </source>
</evidence>
<keyword evidence="3" id="KW-0560">Oxidoreductase</keyword>